<feature type="compositionally biased region" description="Basic and acidic residues" evidence="1">
    <location>
        <begin position="1"/>
        <end position="12"/>
    </location>
</feature>
<dbReference type="Proteomes" id="UP000623010">
    <property type="component" value="Unassembled WGS sequence"/>
</dbReference>
<organism evidence="3 4">
    <name type="scientific">Streptomyces echinoruber</name>
    <dbReference type="NCBI Taxonomy" id="68898"/>
    <lineage>
        <taxon>Bacteria</taxon>
        <taxon>Bacillati</taxon>
        <taxon>Actinomycetota</taxon>
        <taxon>Actinomycetes</taxon>
        <taxon>Kitasatosporales</taxon>
        <taxon>Streptomycetaceae</taxon>
        <taxon>Streptomyces</taxon>
    </lineage>
</organism>
<evidence type="ECO:0008006" key="5">
    <source>
        <dbReference type="Google" id="ProtNLM"/>
    </source>
</evidence>
<keyword evidence="4" id="KW-1185">Reference proteome</keyword>
<proteinExistence type="predicted"/>
<sequence length="156" mass="15700">MKTVGHREDAKHAVKSPRPPRQLPLPRVGVVIAGMVVVLVGGMAFLALQFVSLHQDLETANKARDALAAQVERLGASPVAGPPDSRGEPGKNVVGPSGSPGPPGPAGSPGQNGKHGKEGQNGKDGRNGKDGETGSPGVSTTGLAPPGGDGLYKAER</sequence>
<dbReference type="RefSeq" id="WP_190055996.1">
    <property type="nucleotide sequence ID" value="NZ_BMWH01000002.1"/>
</dbReference>
<dbReference type="EMBL" id="BMWH01000002">
    <property type="protein sequence ID" value="GGZ73947.1"/>
    <property type="molecule type" value="Genomic_DNA"/>
</dbReference>
<comment type="caution">
    <text evidence="3">The sequence shown here is derived from an EMBL/GenBank/DDBJ whole genome shotgun (WGS) entry which is preliminary data.</text>
</comment>
<keyword evidence="2" id="KW-0472">Membrane</keyword>
<protein>
    <recommendedName>
        <fullName evidence="5">Collagen-like protein</fullName>
    </recommendedName>
</protein>
<feature type="region of interest" description="Disordered" evidence="1">
    <location>
        <begin position="1"/>
        <end position="24"/>
    </location>
</feature>
<evidence type="ECO:0000313" key="3">
    <source>
        <dbReference type="EMBL" id="GGZ73947.1"/>
    </source>
</evidence>
<gene>
    <name evidence="3" type="ORF">GCM10010389_09490</name>
</gene>
<evidence type="ECO:0000256" key="2">
    <source>
        <dbReference type="SAM" id="Phobius"/>
    </source>
</evidence>
<name>A0A918V6J5_9ACTN</name>
<keyword evidence="2" id="KW-1133">Transmembrane helix</keyword>
<accession>A0A918V6J5</accession>
<feature type="region of interest" description="Disordered" evidence="1">
    <location>
        <begin position="74"/>
        <end position="156"/>
    </location>
</feature>
<evidence type="ECO:0000313" key="4">
    <source>
        <dbReference type="Proteomes" id="UP000623010"/>
    </source>
</evidence>
<feature type="compositionally biased region" description="Basic and acidic residues" evidence="1">
    <location>
        <begin position="115"/>
        <end position="132"/>
    </location>
</feature>
<keyword evidence="2" id="KW-0812">Transmembrane</keyword>
<reference evidence="3" key="2">
    <citation type="submission" date="2020-09" db="EMBL/GenBank/DDBJ databases">
        <authorList>
            <person name="Sun Q."/>
            <person name="Ohkuma M."/>
        </authorList>
    </citation>
    <scope>NUCLEOTIDE SEQUENCE</scope>
    <source>
        <strain evidence="3">JCM 5016</strain>
    </source>
</reference>
<feature type="transmembrane region" description="Helical" evidence="2">
    <location>
        <begin position="28"/>
        <end position="48"/>
    </location>
</feature>
<reference evidence="3" key="1">
    <citation type="journal article" date="2014" name="Int. J. Syst. Evol. Microbiol.">
        <title>Complete genome sequence of Corynebacterium casei LMG S-19264T (=DSM 44701T), isolated from a smear-ripened cheese.</title>
        <authorList>
            <consortium name="US DOE Joint Genome Institute (JGI-PGF)"/>
            <person name="Walter F."/>
            <person name="Albersmeier A."/>
            <person name="Kalinowski J."/>
            <person name="Ruckert C."/>
        </authorList>
    </citation>
    <scope>NUCLEOTIDE SEQUENCE</scope>
    <source>
        <strain evidence="3">JCM 5016</strain>
    </source>
</reference>
<dbReference type="AlphaFoldDB" id="A0A918V6J5"/>
<evidence type="ECO:0000256" key="1">
    <source>
        <dbReference type="SAM" id="MobiDB-lite"/>
    </source>
</evidence>